<gene>
    <name evidence="1" type="ORF">SAMN02745191_1964</name>
</gene>
<evidence type="ECO:0000313" key="2">
    <source>
        <dbReference type="Proteomes" id="UP000243297"/>
    </source>
</evidence>
<dbReference type="AlphaFoldDB" id="A0A1T4PFJ0"/>
<dbReference type="Proteomes" id="UP000243297">
    <property type="component" value="Unassembled WGS sequence"/>
</dbReference>
<dbReference type="STRING" id="118967.SAMN02745191_1964"/>
<dbReference type="EMBL" id="FUWY01000006">
    <property type="protein sequence ID" value="SJZ89578.1"/>
    <property type="molecule type" value="Genomic_DNA"/>
</dbReference>
<keyword evidence="2" id="KW-1185">Reference proteome</keyword>
<sequence>MKNKKFRRLIFLSIICILIILFLLCVKSCSETKEKQNEQELTSQIEKEKQETLNLIQLFDLLERADFCSQGWNEDALKVVDTLKLMAEDKSASKNLNNQEIGKQLQQVSNDLGNLIEKNSIENIDALEESLSRLNELVIGEPYE</sequence>
<proteinExistence type="predicted"/>
<accession>A0A1T4PFJ0</accession>
<reference evidence="2" key="1">
    <citation type="submission" date="2017-02" db="EMBL/GenBank/DDBJ databases">
        <authorList>
            <person name="Varghese N."/>
            <person name="Submissions S."/>
        </authorList>
    </citation>
    <scope>NUCLEOTIDE SEQUENCE [LARGE SCALE GENOMIC DNA]</scope>
    <source>
        <strain evidence="2">ATCC 25662</strain>
    </source>
</reference>
<organism evidence="1 2">
    <name type="scientific">Anaerorhabdus furcosa</name>
    <dbReference type="NCBI Taxonomy" id="118967"/>
    <lineage>
        <taxon>Bacteria</taxon>
        <taxon>Bacillati</taxon>
        <taxon>Bacillota</taxon>
        <taxon>Erysipelotrichia</taxon>
        <taxon>Erysipelotrichales</taxon>
        <taxon>Erysipelotrichaceae</taxon>
        <taxon>Anaerorhabdus</taxon>
    </lineage>
</organism>
<protein>
    <submittedName>
        <fullName evidence="1">Uncharacterized protein</fullName>
    </submittedName>
</protein>
<dbReference type="RefSeq" id="WP_078712368.1">
    <property type="nucleotide sequence ID" value="NZ_FUWY01000006.1"/>
</dbReference>
<name>A0A1T4PFJ0_9FIRM</name>
<evidence type="ECO:0000313" key="1">
    <source>
        <dbReference type="EMBL" id="SJZ89578.1"/>
    </source>
</evidence>